<keyword evidence="2" id="KW-1185">Reference proteome</keyword>
<name>A0ACC2S8T2_9FUNG</name>
<evidence type="ECO:0000313" key="1">
    <source>
        <dbReference type="EMBL" id="KAJ9058792.1"/>
    </source>
</evidence>
<dbReference type="Proteomes" id="UP001165960">
    <property type="component" value="Unassembled WGS sequence"/>
</dbReference>
<gene>
    <name evidence="1" type="ORF">DSO57_1008602</name>
</gene>
<proteinExistence type="predicted"/>
<organism evidence="1 2">
    <name type="scientific">Entomophthora muscae</name>
    <dbReference type="NCBI Taxonomy" id="34485"/>
    <lineage>
        <taxon>Eukaryota</taxon>
        <taxon>Fungi</taxon>
        <taxon>Fungi incertae sedis</taxon>
        <taxon>Zoopagomycota</taxon>
        <taxon>Entomophthoromycotina</taxon>
        <taxon>Entomophthoromycetes</taxon>
        <taxon>Entomophthorales</taxon>
        <taxon>Entomophthoraceae</taxon>
        <taxon>Entomophthora</taxon>
    </lineage>
</organism>
<dbReference type="EMBL" id="QTSX02005706">
    <property type="protein sequence ID" value="KAJ9058792.1"/>
    <property type="molecule type" value="Genomic_DNA"/>
</dbReference>
<sequence length="295" mass="33187">MVETWLSLSIVTLSSPPTTSDAASSPAVPSILHLFYNLTSDSESENSEDNELSRHEYKVLEVPETISVPYKLRSWKTSTTQVVPGSSTAREMASLPLKAVYKEILALFCTLEKWKKEISISKEVLAILPPFGRDTTRVDLALQKVKIKAILDNGSPVNVVSYKLMKKLKLAPDLTYNQSYGTSGLSTTCAIRAYSALSLRFGKLLLSSPAVFLENESCDLLIGTQFLWEYNSIINLKERFLSLLNYNMFFIFEEHVCLPGKKLKTFMLEYPTGIFSLKFRMHSYNLKSPLGNLQN</sequence>
<accession>A0ACC2S8T2</accession>
<evidence type="ECO:0000313" key="2">
    <source>
        <dbReference type="Proteomes" id="UP001165960"/>
    </source>
</evidence>
<protein>
    <submittedName>
        <fullName evidence="1">Uncharacterized protein</fullName>
    </submittedName>
</protein>
<comment type="caution">
    <text evidence="1">The sequence shown here is derived from an EMBL/GenBank/DDBJ whole genome shotgun (WGS) entry which is preliminary data.</text>
</comment>
<reference evidence="1" key="1">
    <citation type="submission" date="2022-04" db="EMBL/GenBank/DDBJ databases">
        <title>Genome of the entomopathogenic fungus Entomophthora muscae.</title>
        <authorList>
            <person name="Elya C."/>
            <person name="Lovett B.R."/>
            <person name="Lee E."/>
            <person name="Macias A.M."/>
            <person name="Hajek A.E."/>
            <person name="De Bivort B.L."/>
            <person name="Kasson M.T."/>
            <person name="De Fine Licht H.H."/>
            <person name="Stajich J.E."/>
        </authorList>
    </citation>
    <scope>NUCLEOTIDE SEQUENCE</scope>
    <source>
        <strain evidence="1">Berkeley</strain>
    </source>
</reference>